<keyword evidence="2" id="KW-1185">Reference proteome</keyword>
<proteinExistence type="predicted"/>
<evidence type="ECO:0000313" key="2">
    <source>
        <dbReference type="Proteomes" id="UP000622166"/>
    </source>
</evidence>
<evidence type="ECO:0000313" key="1">
    <source>
        <dbReference type="EMBL" id="GGZ22774.1"/>
    </source>
</evidence>
<sequence length="61" mass="7265">MEENLEESVEELVDDHYLPSPPFPIRSQLDLYDYQIYRMPSSVCTMRVWRRSVLPHGREGP</sequence>
<organism evidence="1 2">
    <name type="scientific">Streptomyces poonensis</name>
    <dbReference type="NCBI Taxonomy" id="68255"/>
    <lineage>
        <taxon>Bacteria</taxon>
        <taxon>Bacillati</taxon>
        <taxon>Actinomycetota</taxon>
        <taxon>Actinomycetes</taxon>
        <taxon>Kitasatosporales</taxon>
        <taxon>Streptomycetaceae</taxon>
        <taxon>Streptomyces</taxon>
    </lineage>
</organism>
<dbReference type="EMBL" id="BMVW01000010">
    <property type="protein sequence ID" value="GGZ22774.1"/>
    <property type="molecule type" value="Genomic_DNA"/>
</dbReference>
<dbReference type="Proteomes" id="UP000622166">
    <property type="component" value="Unassembled WGS sequence"/>
</dbReference>
<dbReference type="AlphaFoldDB" id="A0A918UNH8"/>
<protein>
    <submittedName>
        <fullName evidence="1">Uncharacterized protein</fullName>
    </submittedName>
</protein>
<name>A0A918UNH8_9ACTN</name>
<gene>
    <name evidence="1" type="ORF">GCM10010365_48760</name>
</gene>
<comment type="caution">
    <text evidence="1">The sequence shown here is derived from an EMBL/GenBank/DDBJ whole genome shotgun (WGS) entry which is preliminary data.</text>
</comment>
<accession>A0A918UNH8</accession>
<reference evidence="1" key="1">
    <citation type="journal article" date="2014" name="Int. J. Syst. Evol. Microbiol.">
        <title>Complete genome sequence of Corynebacterium casei LMG S-19264T (=DSM 44701T), isolated from a smear-ripened cheese.</title>
        <authorList>
            <consortium name="US DOE Joint Genome Institute (JGI-PGF)"/>
            <person name="Walter F."/>
            <person name="Albersmeier A."/>
            <person name="Kalinowski J."/>
            <person name="Ruckert C."/>
        </authorList>
    </citation>
    <scope>NUCLEOTIDE SEQUENCE</scope>
    <source>
        <strain evidence="1">JCM 4815</strain>
    </source>
</reference>
<reference evidence="1" key="2">
    <citation type="submission" date="2020-09" db="EMBL/GenBank/DDBJ databases">
        <authorList>
            <person name="Sun Q."/>
            <person name="Ohkuma M."/>
        </authorList>
    </citation>
    <scope>NUCLEOTIDE SEQUENCE</scope>
    <source>
        <strain evidence="1">JCM 4815</strain>
    </source>
</reference>